<evidence type="ECO:0000313" key="4">
    <source>
        <dbReference type="Proteomes" id="UP001499882"/>
    </source>
</evidence>
<keyword evidence="4" id="KW-1185">Reference proteome</keyword>
<keyword evidence="2" id="KW-0812">Transmembrane</keyword>
<evidence type="ECO:0000256" key="1">
    <source>
        <dbReference type="SAM" id="MobiDB-lite"/>
    </source>
</evidence>
<evidence type="ECO:0000256" key="2">
    <source>
        <dbReference type="SAM" id="Phobius"/>
    </source>
</evidence>
<dbReference type="Gene3D" id="3.30.2390.20">
    <property type="entry name" value="Type VII secretion system EccB, repeat 1 domain"/>
    <property type="match status" value="1"/>
</dbReference>
<accession>A0ABP8YDN9</accession>
<gene>
    <name evidence="3" type="ORF">GCM10023350_04130</name>
</gene>
<dbReference type="InterPro" id="IPR007795">
    <property type="entry name" value="T7SS_EccB"/>
</dbReference>
<name>A0ABP8YDN9_9ACTN</name>
<organism evidence="3 4">
    <name type="scientific">Nocardioides endophyticus</name>
    <dbReference type="NCBI Taxonomy" id="1353775"/>
    <lineage>
        <taxon>Bacteria</taxon>
        <taxon>Bacillati</taxon>
        <taxon>Actinomycetota</taxon>
        <taxon>Actinomycetes</taxon>
        <taxon>Propionibacteriales</taxon>
        <taxon>Nocardioidaceae</taxon>
        <taxon>Nocardioides</taxon>
    </lineage>
</organism>
<keyword evidence="2" id="KW-0472">Membrane</keyword>
<feature type="region of interest" description="Disordered" evidence="1">
    <location>
        <begin position="323"/>
        <end position="345"/>
    </location>
</feature>
<keyword evidence="2" id="KW-1133">Transmembrane helix</keyword>
<feature type="compositionally biased region" description="Basic and acidic residues" evidence="1">
    <location>
        <begin position="334"/>
        <end position="345"/>
    </location>
</feature>
<evidence type="ECO:0000313" key="3">
    <source>
        <dbReference type="EMBL" id="GAA4724849.1"/>
    </source>
</evidence>
<proteinExistence type="predicted"/>
<dbReference type="RefSeq" id="WP_345524879.1">
    <property type="nucleotide sequence ID" value="NZ_BAABKN010000004.1"/>
</dbReference>
<dbReference type="PANTHER" id="PTHR40765">
    <property type="entry name" value="ESX-2 SECRETION SYSTEM ATPASE ECCB2"/>
    <property type="match status" value="1"/>
</dbReference>
<dbReference type="EMBL" id="BAABKN010000004">
    <property type="protein sequence ID" value="GAA4724849.1"/>
    <property type="molecule type" value="Genomic_DNA"/>
</dbReference>
<dbReference type="InterPro" id="IPR044857">
    <property type="entry name" value="T7SS_EccB_R1"/>
</dbReference>
<reference evidence="4" key="1">
    <citation type="journal article" date="2019" name="Int. J. Syst. Evol. Microbiol.">
        <title>The Global Catalogue of Microorganisms (GCM) 10K type strain sequencing project: providing services to taxonomists for standard genome sequencing and annotation.</title>
        <authorList>
            <consortium name="The Broad Institute Genomics Platform"/>
            <consortium name="The Broad Institute Genome Sequencing Center for Infectious Disease"/>
            <person name="Wu L."/>
            <person name="Ma J."/>
        </authorList>
    </citation>
    <scope>NUCLEOTIDE SEQUENCE [LARGE SCALE GENOMIC DNA]</scope>
    <source>
        <strain evidence="4">JCM 18532</strain>
    </source>
</reference>
<dbReference type="PANTHER" id="PTHR40765:SF2">
    <property type="entry name" value="ESX-2 SECRETION SYSTEM ATPASE ECCB2"/>
    <property type="match status" value="1"/>
</dbReference>
<dbReference type="Proteomes" id="UP001499882">
    <property type="component" value="Unassembled WGS sequence"/>
</dbReference>
<feature type="transmembrane region" description="Helical" evidence="2">
    <location>
        <begin position="40"/>
        <end position="61"/>
    </location>
</feature>
<dbReference type="Pfam" id="PF05108">
    <property type="entry name" value="T7SS_ESX1_EccB"/>
    <property type="match status" value="1"/>
</dbReference>
<evidence type="ECO:0008006" key="5">
    <source>
        <dbReference type="Google" id="ProtNLM"/>
    </source>
</evidence>
<comment type="caution">
    <text evidence="3">The sequence shown here is derived from an EMBL/GenBank/DDBJ whole genome shotgun (WGS) entry which is preliminary data.</text>
</comment>
<sequence length="484" mass="50065">MATKKDLVEAYSFSRRRLVTAFVSGAPGGREVEPARPGRTIVGGLALAVLLGAGAAIAGVFSPTAPSDWKKQGLIISKDTGSAYVIVDESSDPELRPVINSTSAKLILGSGAEPTLIAQSTIDEQRIGDDIGILGAPASVPTSSLLINSGWTACTAADAGIRVRIAETTDVTPVPDTGITVSNGGEFFVVVPTGGAGTPGARDPGAYVFPVPPQGTNGNQTDNLLSALNVQPTGNAVPVSREWINLFPTGAPLDWSSFEITKFGQRPDYADQDETGVLTDKQVGDLLVAGNEQLLLTDAGPRELSDFAALVYRNVIAPGDVVVTPEDVDAPPQVRRDSDQKDDTHWPLAAPSLEAIDEPCAQLTAEPGETPVVQLVAPGAELDDVSSGADVAAGEKDPVVAAGRGAYVLSGGWSDTDQGSPFVIDSKGRANPLVGDDAAELLGYGGYQVSVVPDTWVKLFDCGVNLSRDAALSPPREADDDSCA</sequence>
<protein>
    <recommendedName>
        <fullName evidence="5">Type VII secretion protein EccB</fullName>
    </recommendedName>
</protein>